<reference evidence="2 3" key="1">
    <citation type="submission" date="2018-06" db="EMBL/GenBank/DDBJ databases">
        <title>Extensive metabolic versatility and redundancy in microbially diverse, dynamic hydrothermal sediments.</title>
        <authorList>
            <person name="Dombrowski N."/>
            <person name="Teske A."/>
            <person name="Baker B.J."/>
        </authorList>
    </citation>
    <scope>NUCLEOTIDE SEQUENCE [LARGE SCALE GENOMIC DNA]</scope>
    <source>
        <strain evidence="2">B35_G9</strain>
    </source>
</reference>
<comment type="caution">
    <text evidence="2">The sequence shown here is derived from an EMBL/GenBank/DDBJ whole genome shotgun (WGS) entry which is preliminary data.</text>
</comment>
<proteinExistence type="predicted"/>
<evidence type="ECO:0000313" key="3">
    <source>
        <dbReference type="Proteomes" id="UP000282321"/>
    </source>
</evidence>
<dbReference type="Pfam" id="PF01996">
    <property type="entry name" value="F420_ligase"/>
    <property type="match status" value="1"/>
</dbReference>
<feature type="domain" description="Coenzyme F420:L-glutamate ligase-like" evidence="1">
    <location>
        <begin position="12"/>
        <end position="166"/>
    </location>
</feature>
<protein>
    <recommendedName>
        <fullName evidence="1">Coenzyme F420:L-glutamate ligase-like domain-containing protein</fullName>
    </recommendedName>
</protein>
<dbReference type="EMBL" id="QNBC01000038">
    <property type="protein sequence ID" value="RKX66594.1"/>
    <property type="molecule type" value="Genomic_DNA"/>
</dbReference>
<evidence type="ECO:0000313" key="2">
    <source>
        <dbReference type="EMBL" id="RKX66594.1"/>
    </source>
</evidence>
<name>A0A660S8C9_UNCT6</name>
<gene>
    <name evidence="2" type="ORF">DRP44_03755</name>
</gene>
<accession>A0A660S8C9</accession>
<sequence length="228" mass="25543">MSSMKKIKRYLVKTHIITKDDNIDDIINRYVLPFVKSNDIVVFSESVIAIIQGRAILEKDIKIGLLAKFLWSKVRKVPYGVGLRSPATMQCAINEAGAFRILIAAIIGGITRFFGRKGDFYRIAGKDAAMIDAAHTSPVPPFDKYVILGPKNPQEVVNKLSQKYKLKFAIMDINDIGGSWAVGYSKGIDKEWIENFMRDNPMGQGKELTPICIIKSDIYGKDEIKQIS</sequence>
<dbReference type="SUPFAM" id="SSF144010">
    <property type="entry name" value="CofE-like"/>
    <property type="match status" value="1"/>
</dbReference>
<dbReference type="InterPro" id="IPR002847">
    <property type="entry name" value="F420-0_gamma-glut_ligase-dom"/>
</dbReference>
<organism evidence="2 3">
    <name type="scientific">candidate division TA06 bacterium</name>
    <dbReference type="NCBI Taxonomy" id="2250710"/>
    <lineage>
        <taxon>Bacteria</taxon>
        <taxon>Bacteria division TA06</taxon>
    </lineage>
</organism>
<evidence type="ECO:0000259" key="1">
    <source>
        <dbReference type="Pfam" id="PF01996"/>
    </source>
</evidence>
<dbReference type="AlphaFoldDB" id="A0A660S8C9"/>
<dbReference type="Proteomes" id="UP000282321">
    <property type="component" value="Unassembled WGS sequence"/>
</dbReference>